<evidence type="ECO:0000313" key="2">
    <source>
        <dbReference type="EMBL" id="CAK0833818.1"/>
    </source>
</evidence>
<feature type="non-terminal residue" evidence="2">
    <location>
        <position position="1"/>
    </location>
</feature>
<dbReference type="Proteomes" id="UP001189429">
    <property type="component" value="Unassembled WGS sequence"/>
</dbReference>
<reference evidence="2" key="1">
    <citation type="submission" date="2023-10" db="EMBL/GenBank/DDBJ databases">
        <authorList>
            <person name="Chen Y."/>
            <person name="Shah S."/>
            <person name="Dougan E. K."/>
            <person name="Thang M."/>
            <person name="Chan C."/>
        </authorList>
    </citation>
    <scope>NUCLEOTIDE SEQUENCE [LARGE SCALE GENOMIC DNA]</scope>
</reference>
<sequence>GQVWDTAPPDDKGDTHYAAQFAATGDDVSGKVTIASEGGFGGNGTYHYNRISVNGMTGHWIQDGAQTKLAWSSMFTWTRDTAVKTLPKEEARPHRLARARPPGPSAEDSGACRHLAAGAWP</sequence>
<evidence type="ECO:0000313" key="3">
    <source>
        <dbReference type="Proteomes" id="UP001189429"/>
    </source>
</evidence>
<protein>
    <recommendedName>
        <fullName evidence="4">Phospholipase B-like</fullName>
    </recommendedName>
</protein>
<accession>A0ABN9SPY1</accession>
<proteinExistence type="predicted"/>
<comment type="caution">
    <text evidence="2">The sequence shown here is derived from an EMBL/GenBank/DDBJ whole genome shotgun (WGS) entry which is preliminary data.</text>
</comment>
<evidence type="ECO:0000256" key="1">
    <source>
        <dbReference type="SAM" id="MobiDB-lite"/>
    </source>
</evidence>
<organism evidence="2 3">
    <name type="scientific">Prorocentrum cordatum</name>
    <dbReference type="NCBI Taxonomy" id="2364126"/>
    <lineage>
        <taxon>Eukaryota</taxon>
        <taxon>Sar</taxon>
        <taxon>Alveolata</taxon>
        <taxon>Dinophyceae</taxon>
        <taxon>Prorocentrales</taxon>
        <taxon>Prorocentraceae</taxon>
        <taxon>Prorocentrum</taxon>
    </lineage>
</organism>
<feature type="non-terminal residue" evidence="2">
    <location>
        <position position="121"/>
    </location>
</feature>
<keyword evidence="3" id="KW-1185">Reference proteome</keyword>
<evidence type="ECO:0008006" key="4">
    <source>
        <dbReference type="Google" id="ProtNLM"/>
    </source>
</evidence>
<gene>
    <name evidence="2" type="ORF">PCOR1329_LOCUS31401</name>
</gene>
<dbReference type="EMBL" id="CAUYUJ010012364">
    <property type="protein sequence ID" value="CAK0833818.1"/>
    <property type="molecule type" value="Genomic_DNA"/>
</dbReference>
<name>A0ABN9SPY1_9DINO</name>
<feature type="region of interest" description="Disordered" evidence="1">
    <location>
        <begin position="86"/>
        <end position="111"/>
    </location>
</feature>